<keyword evidence="8 12" id="KW-0233">DNA recombination</keyword>
<keyword evidence="7 12" id="KW-0496">Mitochondrion</keyword>
<name>A0A284RAN9_ARMOS</name>
<dbReference type="GO" id="GO:0005524">
    <property type="term" value="F:ATP binding"/>
    <property type="evidence" value="ECO:0007669"/>
    <property type="project" value="UniProtKB-UniRule"/>
</dbReference>
<dbReference type="Proteomes" id="UP000219338">
    <property type="component" value="Unassembled WGS sequence"/>
</dbReference>
<comment type="catalytic activity">
    <reaction evidence="12">
        <text>ATP + H2O = ADP + phosphate + H(+)</text>
        <dbReference type="Rhea" id="RHEA:13065"/>
        <dbReference type="ChEBI" id="CHEBI:15377"/>
        <dbReference type="ChEBI" id="CHEBI:15378"/>
        <dbReference type="ChEBI" id="CHEBI:30616"/>
        <dbReference type="ChEBI" id="CHEBI:43474"/>
        <dbReference type="ChEBI" id="CHEBI:456216"/>
        <dbReference type="EC" id="5.6.2.3"/>
    </reaction>
</comment>
<dbReference type="GO" id="GO:0005634">
    <property type="term" value="C:nucleus"/>
    <property type="evidence" value="ECO:0007669"/>
    <property type="project" value="UniProtKB-SubCell"/>
</dbReference>
<dbReference type="AlphaFoldDB" id="A0A284RAN9"/>
<accession>A0A284RAN9</accession>
<gene>
    <name evidence="12" type="primary">PIF1</name>
    <name evidence="15" type="ORF">ARMOST_09171</name>
</gene>
<dbReference type="InterPro" id="IPR048293">
    <property type="entry name" value="PIF1_RRM3_pfh1"/>
</dbReference>
<dbReference type="OMA" id="CTHEIDE"/>
<dbReference type="STRING" id="47428.A0A284RAN9"/>
<protein>
    <recommendedName>
        <fullName evidence="12">ATP-dependent DNA helicase PIF1</fullName>
        <ecNumber evidence="12">5.6.2.3</ecNumber>
    </recommendedName>
    <alternativeName>
        <fullName evidence="12">DNA 5'-3' helicase PIF1</fullName>
    </alternativeName>
    <alternativeName>
        <fullName evidence="12">DNA repair and recombination helicase PIF1</fullName>
    </alternativeName>
</protein>
<feature type="domain" description="AAA+ ATPase" evidence="14">
    <location>
        <begin position="167"/>
        <end position="319"/>
    </location>
</feature>
<evidence type="ECO:0000256" key="2">
    <source>
        <dbReference type="ARBA" id="ARBA00022763"/>
    </source>
</evidence>
<dbReference type="Pfam" id="PF05970">
    <property type="entry name" value="PIF1"/>
    <property type="match status" value="1"/>
</dbReference>
<dbReference type="EMBL" id="FUEG01000006">
    <property type="protein sequence ID" value="SJL05835.1"/>
    <property type="molecule type" value="Genomic_DNA"/>
</dbReference>
<dbReference type="InterPro" id="IPR010285">
    <property type="entry name" value="DNA_helicase_pif1-like_DEAD"/>
</dbReference>
<evidence type="ECO:0000256" key="11">
    <source>
        <dbReference type="ARBA" id="ARBA00023242"/>
    </source>
</evidence>
<keyword evidence="11 12" id="KW-0539">Nucleus</keyword>
<dbReference type="GO" id="GO:0000723">
    <property type="term" value="P:telomere maintenance"/>
    <property type="evidence" value="ECO:0007669"/>
    <property type="project" value="InterPro"/>
</dbReference>
<sequence>MVVKPKFWAVRIGREGPKIYTSWEECKKNVDKYPSAKQKGFPTRVLAQEYIAPFLRASSSQSTSKTPMAKPEIIYIDSDSDSDVQIIEKPKPSSSTKKSAPKRKPLRVETYLDDDDSDLEIQLLKGPFSDKVSKAPSEPKAGPSTPDGSSAIRLSPEQQHVLNLVKEGRSVFFTGSAGTGKSVLLREIIKSLREKPGHVTAITASTGIASVNIGGTTLHSWAGIGLGQDEAKKYADKFIFQKIFKPTLKRWRTTDTLIIDEISMLDGKLFDKLEYIGRRVCNAMDVPFGGIQLVLSGDFCQLPPVPDRRDGKIMPVTFAFDSESWKKCVGPPVTLTRVFRQKDQAFVDILNDMRFGELSETAIETFRILTRRVTYNDGIEPTELFALRGEVDGANSARLKNLNGFAHTYQSRDRPGVDVDGRAVSSQQMDRLLERLVAPKLIQLKVGAQVMLIKNLEQGHLVNGSVGNVVDFETQRQALASEDTEIGEVERKDETDEERAARLEKLPAQQVWPVVRFTNGRRILCIPQEFTVENSNGDVEAKRDQVPLILAWALSVHKSQGQTIERVRVDLKRIFEKGQAYVALSRATTMEHLQVLNFDPSKVLAHPRVIEWHHGQCTHEIDEPLDEMEY</sequence>
<dbReference type="GO" id="GO:0005739">
    <property type="term" value="C:mitochondrion"/>
    <property type="evidence" value="ECO:0007669"/>
    <property type="project" value="UniProtKB-SubCell"/>
</dbReference>
<evidence type="ECO:0000256" key="7">
    <source>
        <dbReference type="ARBA" id="ARBA00023128"/>
    </source>
</evidence>
<dbReference type="CDD" id="cd18037">
    <property type="entry name" value="DEXSc_Pif1_like"/>
    <property type="match status" value="1"/>
</dbReference>
<dbReference type="PANTHER" id="PTHR47642">
    <property type="entry name" value="ATP-DEPENDENT DNA HELICASE"/>
    <property type="match status" value="1"/>
</dbReference>
<evidence type="ECO:0000259" key="14">
    <source>
        <dbReference type="SMART" id="SM00382"/>
    </source>
</evidence>
<comment type="cofactor">
    <cofactor evidence="12">
        <name>Mg(2+)</name>
        <dbReference type="ChEBI" id="CHEBI:18420"/>
    </cofactor>
</comment>
<comment type="subunit">
    <text evidence="12">Monomer.</text>
</comment>
<keyword evidence="16" id="KW-1185">Reference proteome</keyword>
<keyword evidence="10 12" id="KW-0413">Isomerase</keyword>
<dbReference type="OrthoDB" id="432234at2759"/>
<dbReference type="Gene3D" id="3.40.970.10">
    <property type="entry name" value="Ribonuclease H1, N-terminal domain"/>
    <property type="match status" value="1"/>
</dbReference>
<evidence type="ECO:0000313" key="16">
    <source>
        <dbReference type="Proteomes" id="UP000219338"/>
    </source>
</evidence>
<comment type="function">
    <text evidence="12">DNA-dependent ATPase and 5'-3' DNA helicase required for the maintenance of both mitochondrial and nuclear genome stability.</text>
</comment>
<dbReference type="GO" id="GO:0006310">
    <property type="term" value="P:DNA recombination"/>
    <property type="evidence" value="ECO:0007669"/>
    <property type="project" value="UniProtKB-UniRule"/>
</dbReference>
<dbReference type="Gene3D" id="3.40.50.300">
    <property type="entry name" value="P-loop containing nucleotide triphosphate hydrolases"/>
    <property type="match status" value="2"/>
</dbReference>
<organism evidence="15 16">
    <name type="scientific">Armillaria ostoyae</name>
    <name type="common">Armillaria root rot fungus</name>
    <dbReference type="NCBI Taxonomy" id="47428"/>
    <lineage>
        <taxon>Eukaryota</taxon>
        <taxon>Fungi</taxon>
        <taxon>Dikarya</taxon>
        <taxon>Basidiomycota</taxon>
        <taxon>Agaricomycotina</taxon>
        <taxon>Agaricomycetes</taxon>
        <taxon>Agaricomycetidae</taxon>
        <taxon>Agaricales</taxon>
        <taxon>Marasmiineae</taxon>
        <taxon>Physalacriaceae</taxon>
        <taxon>Armillaria</taxon>
    </lineage>
</organism>
<evidence type="ECO:0000256" key="8">
    <source>
        <dbReference type="ARBA" id="ARBA00023172"/>
    </source>
</evidence>
<reference evidence="16" key="1">
    <citation type="journal article" date="2017" name="Nat. Ecol. Evol.">
        <title>Genome expansion and lineage-specific genetic innovations in the forest pathogenic fungi Armillaria.</title>
        <authorList>
            <person name="Sipos G."/>
            <person name="Prasanna A.N."/>
            <person name="Walter M.C."/>
            <person name="O'Connor E."/>
            <person name="Balint B."/>
            <person name="Krizsan K."/>
            <person name="Kiss B."/>
            <person name="Hess J."/>
            <person name="Varga T."/>
            <person name="Slot J."/>
            <person name="Riley R."/>
            <person name="Boka B."/>
            <person name="Rigling D."/>
            <person name="Barry K."/>
            <person name="Lee J."/>
            <person name="Mihaltcheva S."/>
            <person name="LaButti K."/>
            <person name="Lipzen A."/>
            <person name="Waldron R."/>
            <person name="Moloney N.M."/>
            <person name="Sperisen C."/>
            <person name="Kredics L."/>
            <person name="Vagvoelgyi C."/>
            <person name="Patrignani A."/>
            <person name="Fitzpatrick D."/>
            <person name="Nagy I."/>
            <person name="Doyle S."/>
            <person name="Anderson J.B."/>
            <person name="Grigoriev I.V."/>
            <person name="Gueldener U."/>
            <person name="Muensterkoetter M."/>
            <person name="Nagy L.G."/>
        </authorList>
    </citation>
    <scope>NUCLEOTIDE SEQUENCE [LARGE SCALE GENOMIC DNA]</scope>
    <source>
        <strain evidence="16">C18/9</strain>
    </source>
</reference>
<evidence type="ECO:0000256" key="5">
    <source>
        <dbReference type="ARBA" id="ARBA00022840"/>
    </source>
</evidence>
<dbReference type="InterPro" id="IPR003593">
    <property type="entry name" value="AAA+_ATPase"/>
</dbReference>
<keyword evidence="3 12" id="KW-0378">Hydrolase</keyword>
<dbReference type="Pfam" id="PF21530">
    <property type="entry name" value="Pif1_2B_dom"/>
    <property type="match status" value="1"/>
</dbReference>
<dbReference type="SUPFAM" id="SSF55658">
    <property type="entry name" value="L9 N-domain-like"/>
    <property type="match status" value="1"/>
</dbReference>
<dbReference type="InterPro" id="IPR037056">
    <property type="entry name" value="RNase_H1_N_sf"/>
</dbReference>
<dbReference type="PANTHER" id="PTHR47642:SF5">
    <property type="entry name" value="ATP-DEPENDENT DNA HELICASE"/>
    <property type="match status" value="1"/>
</dbReference>
<dbReference type="Pfam" id="PF01693">
    <property type="entry name" value="Cauli_VI"/>
    <property type="match status" value="1"/>
</dbReference>
<dbReference type="InterPro" id="IPR049163">
    <property type="entry name" value="Pif1-like_2B_dom"/>
</dbReference>
<dbReference type="HAMAP" id="MF_03176">
    <property type="entry name" value="PIF1"/>
    <property type="match status" value="1"/>
</dbReference>
<keyword evidence="6 12" id="KW-0238">DNA-binding</keyword>
<keyword evidence="2 12" id="KW-0227">DNA damage</keyword>
<dbReference type="GO" id="GO:0043139">
    <property type="term" value="F:5'-3' DNA helicase activity"/>
    <property type="evidence" value="ECO:0007669"/>
    <property type="project" value="UniProtKB-UniRule"/>
</dbReference>
<dbReference type="GO" id="GO:0003677">
    <property type="term" value="F:DNA binding"/>
    <property type="evidence" value="ECO:0007669"/>
    <property type="project" value="UniProtKB-KW"/>
</dbReference>
<dbReference type="InterPro" id="IPR009027">
    <property type="entry name" value="Ribosomal_bL9/RNase_H1_N"/>
</dbReference>
<keyword evidence="1 12" id="KW-0547">Nucleotide-binding</keyword>
<feature type="region of interest" description="Disordered" evidence="13">
    <location>
        <begin position="85"/>
        <end position="111"/>
    </location>
</feature>
<dbReference type="SMART" id="SM00382">
    <property type="entry name" value="AAA"/>
    <property type="match status" value="1"/>
</dbReference>
<dbReference type="EC" id="5.6.2.3" evidence="12"/>
<dbReference type="InterPro" id="IPR011320">
    <property type="entry name" value="RNase_H1_N"/>
</dbReference>
<evidence type="ECO:0000256" key="9">
    <source>
        <dbReference type="ARBA" id="ARBA00023204"/>
    </source>
</evidence>
<dbReference type="InterPro" id="IPR027417">
    <property type="entry name" value="P-loop_NTPase"/>
</dbReference>
<evidence type="ECO:0000256" key="3">
    <source>
        <dbReference type="ARBA" id="ARBA00022801"/>
    </source>
</evidence>
<feature type="binding site" evidence="12">
    <location>
        <begin position="175"/>
        <end position="182"/>
    </location>
    <ligand>
        <name>ATP</name>
        <dbReference type="ChEBI" id="CHEBI:30616"/>
    </ligand>
</feature>
<evidence type="ECO:0000256" key="1">
    <source>
        <dbReference type="ARBA" id="ARBA00022741"/>
    </source>
</evidence>
<comment type="similarity">
    <text evidence="12">Belongs to the helicase family. PIF1 subfamily.</text>
</comment>
<feature type="DNA-binding region" evidence="12">
    <location>
        <begin position="579"/>
        <end position="598"/>
    </location>
</feature>
<dbReference type="InterPro" id="IPR051055">
    <property type="entry name" value="PIF1_helicase"/>
</dbReference>
<evidence type="ECO:0000256" key="13">
    <source>
        <dbReference type="SAM" id="MobiDB-lite"/>
    </source>
</evidence>
<dbReference type="GO" id="GO:0016887">
    <property type="term" value="F:ATP hydrolysis activity"/>
    <property type="evidence" value="ECO:0007669"/>
    <property type="project" value="RHEA"/>
</dbReference>
<keyword evidence="5 12" id="KW-0067">ATP-binding</keyword>
<keyword evidence="4 12" id="KW-0347">Helicase</keyword>
<dbReference type="GO" id="GO:0006281">
    <property type="term" value="P:DNA repair"/>
    <property type="evidence" value="ECO:0007669"/>
    <property type="project" value="UniProtKB-UniRule"/>
</dbReference>
<evidence type="ECO:0000256" key="4">
    <source>
        <dbReference type="ARBA" id="ARBA00022806"/>
    </source>
</evidence>
<feature type="region of interest" description="Disordered" evidence="13">
    <location>
        <begin position="128"/>
        <end position="152"/>
    </location>
</feature>
<evidence type="ECO:0000256" key="6">
    <source>
        <dbReference type="ARBA" id="ARBA00023125"/>
    </source>
</evidence>
<dbReference type="CDD" id="cd18809">
    <property type="entry name" value="SF1_C_RecD"/>
    <property type="match status" value="1"/>
</dbReference>
<keyword evidence="9 12" id="KW-0234">DNA repair</keyword>
<evidence type="ECO:0000256" key="12">
    <source>
        <dbReference type="HAMAP-Rule" id="MF_03176"/>
    </source>
</evidence>
<evidence type="ECO:0000313" key="15">
    <source>
        <dbReference type="EMBL" id="SJL05835.1"/>
    </source>
</evidence>
<evidence type="ECO:0000256" key="10">
    <source>
        <dbReference type="ARBA" id="ARBA00023235"/>
    </source>
</evidence>
<dbReference type="SUPFAM" id="SSF52540">
    <property type="entry name" value="P-loop containing nucleoside triphosphate hydrolases"/>
    <property type="match status" value="2"/>
</dbReference>
<comment type="subcellular location">
    <subcellularLocation>
        <location evidence="12">Nucleus</location>
    </subcellularLocation>
    <subcellularLocation>
        <location evidence="12">Mitochondrion</location>
    </subcellularLocation>
</comment>
<proteinExistence type="inferred from homology"/>